<feature type="region of interest" description="Disordered" evidence="2">
    <location>
        <begin position="137"/>
        <end position="185"/>
    </location>
</feature>
<proteinExistence type="predicted"/>
<dbReference type="GO" id="GO:0005737">
    <property type="term" value="C:cytoplasm"/>
    <property type="evidence" value="ECO:0007669"/>
    <property type="project" value="TreeGrafter"/>
</dbReference>
<dbReference type="Pfam" id="PF01412">
    <property type="entry name" value="ArfGap"/>
    <property type="match status" value="1"/>
</dbReference>
<organism evidence="4">
    <name type="scientific">Rhodosorus marinus</name>
    <dbReference type="NCBI Taxonomy" id="101924"/>
    <lineage>
        <taxon>Eukaryota</taxon>
        <taxon>Rhodophyta</taxon>
        <taxon>Stylonematophyceae</taxon>
        <taxon>Stylonematales</taxon>
        <taxon>Stylonemataceae</taxon>
        <taxon>Rhodosorus</taxon>
    </lineage>
</organism>
<name>A0A7S3A7C4_9RHOD</name>
<dbReference type="SUPFAM" id="SSF57863">
    <property type="entry name" value="ArfGap/RecO-like zinc finger"/>
    <property type="match status" value="1"/>
</dbReference>
<dbReference type="GO" id="GO:0008270">
    <property type="term" value="F:zinc ion binding"/>
    <property type="evidence" value="ECO:0007669"/>
    <property type="project" value="UniProtKB-KW"/>
</dbReference>
<dbReference type="InterPro" id="IPR001164">
    <property type="entry name" value="ArfGAP_dom"/>
</dbReference>
<dbReference type="InterPro" id="IPR038508">
    <property type="entry name" value="ArfGAP_dom_sf"/>
</dbReference>
<dbReference type="Gene3D" id="1.10.220.150">
    <property type="entry name" value="Arf GTPase activating protein"/>
    <property type="match status" value="1"/>
</dbReference>
<dbReference type="PANTHER" id="PTHR45705">
    <property type="entry name" value="FI20236P1"/>
    <property type="match status" value="1"/>
</dbReference>
<dbReference type="AlphaFoldDB" id="A0A7S3A7C4"/>
<dbReference type="EMBL" id="HBHW01038039">
    <property type="protein sequence ID" value="CAE0061153.1"/>
    <property type="molecule type" value="Transcribed_RNA"/>
</dbReference>
<evidence type="ECO:0000256" key="2">
    <source>
        <dbReference type="SAM" id="MobiDB-lite"/>
    </source>
</evidence>
<sequence length="326" mass="36825">MAGRGGEEAFRIIDEELRDPANNHCAECGGESTHANLTLGIFVCSVCAGIHADMNRRIRSLGQDYISVEDAMRLVDIGNARSRMKWMAKYNPRDYDEPEPSTSKDAIKEFIWLKYEGNWEGDPATYDMRYDRFPSIRPPPLSASMHRMSSDFRRPPKTGSRTKKKSSKKKKRSKSHSSSESEGDGVVIMTHQGPVSVSPSAAVVGQVAQAQQAQQMHQMRQMQQAQVQMQQMQQMQQLQQWQAQQAYATMNPNATSTNPMGTFQGTRLGQIHWQDHRAPCTPVDVAQSREITRWRLSSASLCSSSCRASRTVWPAFEQVFLIPRRV</sequence>
<dbReference type="GO" id="GO:0005096">
    <property type="term" value="F:GTPase activator activity"/>
    <property type="evidence" value="ECO:0007669"/>
    <property type="project" value="InterPro"/>
</dbReference>
<feature type="domain" description="Arf-GAP" evidence="3">
    <location>
        <begin position="7"/>
        <end position="116"/>
    </location>
</feature>
<protein>
    <recommendedName>
        <fullName evidence="3">Arf-GAP domain-containing protein</fullName>
    </recommendedName>
</protein>
<evidence type="ECO:0000313" key="4">
    <source>
        <dbReference type="EMBL" id="CAE0061153.1"/>
    </source>
</evidence>
<evidence type="ECO:0000256" key="1">
    <source>
        <dbReference type="PROSITE-ProRule" id="PRU00288"/>
    </source>
</evidence>
<dbReference type="SMART" id="SM00105">
    <property type="entry name" value="ArfGap"/>
    <property type="match status" value="1"/>
</dbReference>
<evidence type="ECO:0000259" key="3">
    <source>
        <dbReference type="PROSITE" id="PS50115"/>
    </source>
</evidence>
<reference evidence="4" key="1">
    <citation type="submission" date="2021-01" db="EMBL/GenBank/DDBJ databases">
        <authorList>
            <person name="Corre E."/>
            <person name="Pelletier E."/>
            <person name="Niang G."/>
            <person name="Scheremetjew M."/>
            <person name="Finn R."/>
            <person name="Kale V."/>
            <person name="Holt S."/>
            <person name="Cochrane G."/>
            <person name="Meng A."/>
            <person name="Brown T."/>
            <person name="Cohen L."/>
        </authorList>
    </citation>
    <scope>NUCLEOTIDE SEQUENCE</scope>
    <source>
        <strain evidence="4">CCMP 769</strain>
    </source>
</reference>
<keyword evidence="1" id="KW-0863">Zinc-finger</keyword>
<keyword evidence="1" id="KW-0862">Zinc</keyword>
<gene>
    <name evidence="4" type="ORF">RMAR00112_LOCUS29219</name>
</gene>
<accession>A0A7S3A7C4</accession>
<dbReference type="InterPro" id="IPR037278">
    <property type="entry name" value="ARFGAP/RecO"/>
</dbReference>
<dbReference type="PANTHER" id="PTHR45705:SF9">
    <property type="entry name" value="PROTEIN GTS1"/>
    <property type="match status" value="1"/>
</dbReference>
<feature type="compositionally biased region" description="Basic residues" evidence="2">
    <location>
        <begin position="160"/>
        <end position="175"/>
    </location>
</feature>
<dbReference type="PROSITE" id="PS50115">
    <property type="entry name" value="ARFGAP"/>
    <property type="match status" value="1"/>
</dbReference>
<dbReference type="InterPro" id="IPR051718">
    <property type="entry name" value="ARF_GTPase-activating"/>
</dbReference>
<keyword evidence="1" id="KW-0479">Metal-binding</keyword>